<dbReference type="EMBL" id="JAMZMM010000163">
    <property type="protein sequence ID" value="MCP2730040.1"/>
    <property type="molecule type" value="Genomic_DNA"/>
</dbReference>
<evidence type="ECO:0000259" key="20">
    <source>
        <dbReference type="PROSITE" id="PS50125"/>
    </source>
</evidence>
<dbReference type="GO" id="GO:0007168">
    <property type="term" value="P:receptor guanylyl cyclase signaling pathway"/>
    <property type="evidence" value="ECO:0007669"/>
    <property type="project" value="TreeGrafter"/>
</dbReference>
<comment type="subunit">
    <text evidence="16">Homodimer. Can also exist as monomer.</text>
</comment>
<evidence type="ECO:0000313" key="21">
    <source>
        <dbReference type="EMBL" id="MCP2730040.1"/>
    </source>
</evidence>
<evidence type="ECO:0000256" key="5">
    <source>
        <dbReference type="ARBA" id="ARBA00022692"/>
    </source>
</evidence>
<comment type="subcellular location">
    <subcellularLocation>
        <location evidence="2">Membrane</location>
    </subcellularLocation>
</comment>
<keyword evidence="11" id="KW-0115">cAMP biosynthesis</keyword>
<evidence type="ECO:0000256" key="11">
    <source>
        <dbReference type="ARBA" id="ARBA00022998"/>
    </source>
</evidence>
<accession>A0AAE3GSN6</accession>
<dbReference type="CDD" id="cd19920">
    <property type="entry name" value="REC_PA4781-like"/>
    <property type="match status" value="1"/>
</dbReference>
<evidence type="ECO:0000256" key="6">
    <source>
        <dbReference type="ARBA" id="ARBA00022723"/>
    </source>
</evidence>
<dbReference type="InterPro" id="IPR050401">
    <property type="entry name" value="Cyclic_nucleotide_synthase"/>
</dbReference>
<dbReference type="FunFam" id="3.30.70.1230:FF:000033">
    <property type="entry name" value="Adenylate cyclase"/>
    <property type="match status" value="1"/>
</dbReference>
<feature type="modified residue" description="4-aspartylphosphate" evidence="17">
    <location>
        <position position="61"/>
    </location>
</feature>
<gene>
    <name evidence="21" type="ORF">NJ959_16525</name>
</gene>
<dbReference type="RefSeq" id="WP_254012808.1">
    <property type="nucleotide sequence ID" value="NZ_JAMZMM010000163.1"/>
</dbReference>
<evidence type="ECO:0000256" key="7">
    <source>
        <dbReference type="ARBA" id="ARBA00022741"/>
    </source>
</evidence>
<keyword evidence="12" id="KW-0472">Membrane</keyword>
<dbReference type="SUPFAM" id="SSF52172">
    <property type="entry name" value="CheY-like"/>
    <property type="match status" value="1"/>
</dbReference>
<dbReference type="GO" id="GO:0004383">
    <property type="term" value="F:guanylate cyclase activity"/>
    <property type="evidence" value="ECO:0007669"/>
    <property type="project" value="TreeGrafter"/>
</dbReference>
<dbReference type="PROSITE" id="PS50110">
    <property type="entry name" value="RESPONSE_REGULATORY"/>
    <property type="match status" value="1"/>
</dbReference>
<dbReference type="AlphaFoldDB" id="A0AAE3GSN6"/>
<feature type="domain" description="Response regulatory" evidence="19">
    <location>
        <begin position="12"/>
        <end position="128"/>
    </location>
</feature>
<dbReference type="GO" id="GO:0000160">
    <property type="term" value="P:phosphorelay signal transduction system"/>
    <property type="evidence" value="ECO:0007669"/>
    <property type="project" value="InterPro"/>
</dbReference>
<reference evidence="21" key="1">
    <citation type="submission" date="2022-06" db="EMBL/GenBank/DDBJ databases">
        <title>New cyanobacteria of genus Symplocastrum in benthos of Lake Baikal.</title>
        <authorList>
            <person name="Sorokovikova E."/>
            <person name="Tikhonova I."/>
            <person name="Krasnopeev A."/>
            <person name="Evseev P."/>
            <person name="Gladkikh A."/>
            <person name="Belykh O."/>
        </authorList>
    </citation>
    <scope>NUCLEOTIDE SEQUENCE</scope>
    <source>
        <strain evidence="21">BBK-W-15</strain>
    </source>
</reference>
<dbReference type="Pfam" id="PF00211">
    <property type="entry name" value="Guanylate_cyc"/>
    <property type="match status" value="1"/>
</dbReference>
<dbReference type="SMART" id="SM00448">
    <property type="entry name" value="REC"/>
    <property type="match status" value="1"/>
</dbReference>
<dbReference type="GO" id="GO:0005524">
    <property type="term" value="F:ATP binding"/>
    <property type="evidence" value="ECO:0007669"/>
    <property type="project" value="UniProtKB-KW"/>
</dbReference>
<evidence type="ECO:0000256" key="15">
    <source>
        <dbReference type="ARBA" id="ARBA00032637"/>
    </source>
</evidence>
<dbReference type="PROSITE" id="PS50125">
    <property type="entry name" value="GUANYLATE_CYCLASE_2"/>
    <property type="match status" value="1"/>
</dbReference>
<evidence type="ECO:0000256" key="14">
    <source>
        <dbReference type="ARBA" id="ARBA00032597"/>
    </source>
</evidence>
<keyword evidence="22" id="KW-1185">Reference proteome</keyword>
<keyword evidence="5" id="KW-0812">Transmembrane</keyword>
<protein>
    <recommendedName>
        <fullName evidence="4">Adenylate cyclase</fullName>
        <ecNumber evidence="3">4.6.1.1</ecNumber>
    </recommendedName>
    <alternativeName>
        <fullName evidence="14">ATP pyrophosphate-lyase</fullName>
    </alternativeName>
    <alternativeName>
        <fullName evidence="15">Adenylyl cyclase</fullName>
    </alternativeName>
</protein>
<dbReference type="Gene3D" id="3.40.50.2300">
    <property type="match status" value="1"/>
</dbReference>
<keyword evidence="9" id="KW-0460">Magnesium</keyword>
<evidence type="ECO:0000256" key="3">
    <source>
        <dbReference type="ARBA" id="ARBA00012201"/>
    </source>
</evidence>
<organism evidence="21 22">
    <name type="scientific">Limnofasciculus baicalensis BBK-W-15</name>
    <dbReference type="NCBI Taxonomy" id="2699891"/>
    <lineage>
        <taxon>Bacteria</taxon>
        <taxon>Bacillati</taxon>
        <taxon>Cyanobacteriota</taxon>
        <taxon>Cyanophyceae</taxon>
        <taxon>Coleofasciculales</taxon>
        <taxon>Coleofasciculaceae</taxon>
        <taxon>Limnofasciculus</taxon>
        <taxon>Limnofasciculus baicalensis</taxon>
    </lineage>
</organism>
<keyword evidence="10" id="KW-1133">Transmembrane helix</keyword>
<dbReference type="EC" id="4.6.1.1" evidence="3"/>
<dbReference type="SMART" id="SM00044">
    <property type="entry name" value="CYCc"/>
    <property type="match status" value="1"/>
</dbReference>
<dbReference type="GO" id="GO:0005886">
    <property type="term" value="C:plasma membrane"/>
    <property type="evidence" value="ECO:0007669"/>
    <property type="project" value="UniProtKB-ARBA"/>
</dbReference>
<feature type="domain" description="Guanylate cyclase" evidence="20">
    <location>
        <begin position="175"/>
        <end position="303"/>
    </location>
</feature>
<keyword evidence="13" id="KW-0456">Lyase</keyword>
<evidence type="ECO:0000256" key="9">
    <source>
        <dbReference type="ARBA" id="ARBA00022842"/>
    </source>
</evidence>
<keyword evidence="17" id="KW-0597">Phosphoprotein</keyword>
<dbReference type="InterPro" id="IPR011006">
    <property type="entry name" value="CheY-like_superfamily"/>
</dbReference>
<dbReference type="Gene3D" id="3.30.70.1230">
    <property type="entry name" value="Nucleotide cyclase"/>
    <property type="match status" value="1"/>
</dbReference>
<dbReference type="GO" id="GO:0004016">
    <property type="term" value="F:adenylate cyclase activity"/>
    <property type="evidence" value="ECO:0007669"/>
    <property type="project" value="UniProtKB-EC"/>
</dbReference>
<evidence type="ECO:0000256" key="18">
    <source>
        <dbReference type="SAM" id="Coils"/>
    </source>
</evidence>
<name>A0AAE3GSN6_9CYAN</name>
<dbReference type="SUPFAM" id="SSF55073">
    <property type="entry name" value="Nucleotide cyclase"/>
    <property type="match status" value="1"/>
</dbReference>
<dbReference type="GO" id="GO:0046872">
    <property type="term" value="F:metal ion binding"/>
    <property type="evidence" value="ECO:0007669"/>
    <property type="project" value="UniProtKB-KW"/>
</dbReference>
<comment type="caution">
    <text evidence="21">The sequence shown here is derived from an EMBL/GenBank/DDBJ whole genome shotgun (WGS) entry which is preliminary data.</text>
</comment>
<dbReference type="GO" id="GO:0001653">
    <property type="term" value="F:peptide receptor activity"/>
    <property type="evidence" value="ECO:0007669"/>
    <property type="project" value="TreeGrafter"/>
</dbReference>
<evidence type="ECO:0000313" key="22">
    <source>
        <dbReference type="Proteomes" id="UP001204953"/>
    </source>
</evidence>
<keyword evidence="6" id="KW-0479">Metal-binding</keyword>
<dbReference type="PANTHER" id="PTHR11920:SF335">
    <property type="entry name" value="GUANYLATE CYCLASE"/>
    <property type="match status" value="1"/>
</dbReference>
<evidence type="ECO:0000256" key="4">
    <source>
        <dbReference type="ARBA" id="ARBA00021420"/>
    </source>
</evidence>
<dbReference type="Proteomes" id="UP001204953">
    <property type="component" value="Unassembled WGS sequence"/>
</dbReference>
<evidence type="ECO:0000256" key="1">
    <source>
        <dbReference type="ARBA" id="ARBA00001593"/>
    </source>
</evidence>
<dbReference type="CDD" id="cd07302">
    <property type="entry name" value="CHD"/>
    <property type="match status" value="1"/>
</dbReference>
<evidence type="ECO:0000256" key="17">
    <source>
        <dbReference type="PROSITE-ProRule" id="PRU00169"/>
    </source>
</evidence>
<dbReference type="PANTHER" id="PTHR11920">
    <property type="entry name" value="GUANYLYL CYCLASE"/>
    <property type="match status" value="1"/>
</dbReference>
<feature type="coiled-coil region" evidence="18">
    <location>
        <begin position="123"/>
        <end position="150"/>
    </location>
</feature>
<dbReference type="InterPro" id="IPR001054">
    <property type="entry name" value="A/G_cyclase"/>
</dbReference>
<dbReference type="InterPro" id="IPR001789">
    <property type="entry name" value="Sig_transdc_resp-reg_receiver"/>
</dbReference>
<evidence type="ECO:0000256" key="13">
    <source>
        <dbReference type="ARBA" id="ARBA00023239"/>
    </source>
</evidence>
<evidence type="ECO:0000256" key="12">
    <source>
        <dbReference type="ARBA" id="ARBA00023136"/>
    </source>
</evidence>
<evidence type="ECO:0000256" key="16">
    <source>
        <dbReference type="ARBA" id="ARBA00064436"/>
    </source>
</evidence>
<sequence>MNRYQFETLKANILIVDDTPFNLRLLSKLLTDQGYDVGKALNGSLALKSAQAEPPDLILLDISMPEMDGYEVCERLKSDPQTSQIPVIFLSALDEVFNKVKAFSVGGVDYITKPFQPEEVIARVQTHLNIQALQNALRKEQEKSERLLLNILPESIVQELKEKQIATPKQYEEASFLFCDIVSFSPNTSPMPPGDVVSLLNEIFSIFDELAHHHGVEKIRTIGDAYFIASGLPLVRPDHAEAMADMALDMQTAIAQFYWPTGEPLRLRIGINTGGPVVAAVIGTKKFAYDVWGDTVNIACRMENHGLPGRIQVTEATYERLKYNYELEERGAIAVKGKGEMITYWLIGKK</sequence>
<comment type="catalytic activity">
    <reaction evidence="1">
        <text>ATP = 3',5'-cyclic AMP + diphosphate</text>
        <dbReference type="Rhea" id="RHEA:15389"/>
        <dbReference type="ChEBI" id="CHEBI:30616"/>
        <dbReference type="ChEBI" id="CHEBI:33019"/>
        <dbReference type="ChEBI" id="CHEBI:58165"/>
        <dbReference type="EC" id="4.6.1.1"/>
    </reaction>
</comment>
<evidence type="ECO:0000256" key="10">
    <source>
        <dbReference type="ARBA" id="ARBA00022989"/>
    </source>
</evidence>
<keyword evidence="8" id="KW-0067">ATP-binding</keyword>
<evidence type="ECO:0000256" key="2">
    <source>
        <dbReference type="ARBA" id="ARBA00004370"/>
    </source>
</evidence>
<dbReference type="InterPro" id="IPR029787">
    <property type="entry name" value="Nucleotide_cyclase"/>
</dbReference>
<evidence type="ECO:0000259" key="19">
    <source>
        <dbReference type="PROSITE" id="PS50110"/>
    </source>
</evidence>
<proteinExistence type="predicted"/>
<keyword evidence="7" id="KW-0547">Nucleotide-binding</keyword>
<keyword evidence="18" id="KW-0175">Coiled coil</keyword>
<evidence type="ECO:0000256" key="8">
    <source>
        <dbReference type="ARBA" id="ARBA00022840"/>
    </source>
</evidence>
<dbReference type="GO" id="GO:0006171">
    <property type="term" value="P:cAMP biosynthetic process"/>
    <property type="evidence" value="ECO:0007669"/>
    <property type="project" value="UniProtKB-KW"/>
</dbReference>
<dbReference type="Pfam" id="PF00072">
    <property type="entry name" value="Response_reg"/>
    <property type="match status" value="1"/>
</dbReference>